<name>A0ABQ7W796_SOLTU</name>
<evidence type="ECO:0000313" key="1">
    <source>
        <dbReference type="EMBL" id="KAH0776607.1"/>
    </source>
</evidence>
<reference evidence="1 2" key="1">
    <citation type="journal article" date="2021" name="bioRxiv">
        <title>Chromosome-scale and haplotype-resolved genome assembly of a tetraploid potato cultivar.</title>
        <authorList>
            <person name="Sun H."/>
            <person name="Jiao W.-B."/>
            <person name="Krause K."/>
            <person name="Campoy J.A."/>
            <person name="Goel M."/>
            <person name="Folz-Donahue K."/>
            <person name="Kukat C."/>
            <person name="Huettel B."/>
            <person name="Schneeberger K."/>
        </authorList>
    </citation>
    <scope>NUCLEOTIDE SEQUENCE [LARGE SCALE GENOMIC DNA]</scope>
    <source>
        <strain evidence="1">SolTubOtavaFocal</strain>
        <tissue evidence="1">Leaves</tissue>
    </source>
</reference>
<comment type="caution">
    <text evidence="1">The sequence shown here is derived from an EMBL/GenBank/DDBJ whole genome shotgun (WGS) entry which is preliminary data.</text>
</comment>
<organism evidence="1 2">
    <name type="scientific">Solanum tuberosum</name>
    <name type="common">Potato</name>
    <dbReference type="NCBI Taxonomy" id="4113"/>
    <lineage>
        <taxon>Eukaryota</taxon>
        <taxon>Viridiplantae</taxon>
        <taxon>Streptophyta</taxon>
        <taxon>Embryophyta</taxon>
        <taxon>Tracheophyta</taxon>
        <taxon>Spermatophyta</taxon>
        <taxon>Magnoliopsida</taxon>
        <taxon>eudicotyledons</taxon>
        <taxon>Gunneridae</taxon>
        <taxon>Pentapetalae</taxon>
        <taxon>asterids</taxon>
        <taxon>lamiids</taxon>
        <taxon>Solanales</taxon>
        <taxon>Solanaceae</taxon>
        <taxon>Solanoideae</taxon>
        <taxon>Solaneae</taxon>
        <taxon>Solanum</taxon>
    </lineage>
</organism>
<dbReference type="EMBL" id="JAIVGD010000003">
    <property type="protein sequence ID" value="KAH0776607.1"/>
    <property type="molecule type" value="Genomic_DNA"/>
</dbReference>
<proteinExistence type="predicted"/>
<protein>
    <submittedName>
        <fullName evidence="1">Uncharacterized protein</fullName>
    </submittedName>
</protein>
<dbReference type="Proteomes" id="UP000826656">
    <property type="component" value="Unassembled WGS sequence"/>
</dbReference>
<sequence length="68" mass="7849">MFADTEEQSLCMTVALPSNNVYNAHHKVTPLPDLIEWNVPEYIKDDIVRPPNFKRLSESPPKKLRDKA</sequence>
<keyword evidence="2" id="KW-1185">Reference proteome</keyword>
<evidence type="ECO:0000313" key="2">
    <source>
        <dbReference type="Proteomes" id="UP000826656"/>
    </source>
</evidence>
<gene>
    <name evidence="1" type="ORF">KY290_008018</name>
</gene>
<accession>A0ABQ7W796</accession>